<comment type="subcellular location">
    <subcellularLocation>
        <location evidence="1">Nucleus</location>
        <location evidence="1">Nucleolus</location>
    </subcellularLocation>
</comment>
<keyword evidence="3" id="KW-0677">Repeat</keyword>
<evidence type="ECO:0000256" key="5">
    <source>
        <dbReference type="SAM" id="MobiDB-lite"/>
    </source>
</evidence>
<evidence type="ECO:0000256" key="4">
    <source>
        <dbReference type="ARBA" id="ARBA00023242"/>
    </source>
</evidence>
<gene>
    <name evidence="8" type="ORF">AB6A40_007892</name>
</gene>
<protein>
    <recommendedName>
        <fullName evidence="10">Nucleolar protein 10</fullName>
    </recommendedName>
</protein>
<feature type="compositionally biased region" description="Basic and acidic residues" evidence="5">
    <location>
        <begin position="318"/>
        <end position="334"/>
    </location>
</feature>
<comment type="caution">
    <text evidence="8">The sequence shown here is derived from an EMBL/GenBank/DDBJ whole genome shotgun (WGS) entry which is preliminary data.</text>
</comment>
<dbReference type="EMBL" id="JBGFUD010006744">
    <property type="protein sequence ID" value="MFH4981183.1"/>
    <property type="molecule type" value="Genomic_DNA"/>
</dbReference>
<dbReference type="AlphaFoldDB" id="A0ABD6EMT9"/>
<accession>A0ABD6EMT9</accession>
<keyword evidence="9" id="KW-1185">Reference proteome</keyword>
<dbReference type="Pfam" id="PF23097">
    <property type="entry name" value="NOL10_2nd"/>
    <property type="match status" value="1"/>
</dbReference>
<dbReference type="PANTHER" id="PTHR14927">
    <property type="entry name" value="NUCLEOLAR PROTEIN 10"/>
    <property type="match status" value="1"/>
</dbReference>
<dbReference type="InterPro" id="IPR012580">
    <property type="entry name" value="NUC153"/>
</dbReference>
<sequence>MVLISVYDDYKFVTGVQLEELGLSHLIGTSIVRAYMHGYFIDNRLYSKANAIMKPFAYDRYKEDKVMEELKREREGLSAARKAREQNEAKVNKELAIRLQTEAIISSSVKDKQAAKKGTAAAAFLSDNRFSSLFSNPDFEIDKDSEQYKRNLDSLEKLNHKKDKIRWVDDKNESEDEAQEVMQSGLFMEDPKIDDNAESSSSNEYEEGGDEESSTDDDNGKRYRKLHKTSSGEGARDFAAKVATSVDEDDERKPKAFELIELSHGEDYSRLISSLNPSKVGSAQTLGEMREEAAQDGLVESGVSSFGGKEVTFRLKPSGKEARFERGTERQKQHIRERKQLRRAANEITRTLKKLPVGRGRGRGMH</sequence>
<feature type="region of interest" description="Disordered" evidence="5">
    <location>
        <begin position="318"/>
        <end position="366"/>
    </location>
</feature>
<dbReference type="PANTHER" id="PTHR14927:SF0">
    <property type="entry name" value="NUCLEOLAR PROTEIN 10"/>
    <property type="match status" value="1"/>
</dbReference>
<dbReference type="Proteomes" id="UP001608902">
    <property type="component" value="Unassembled WGS sequence"/>
</dbReference>
<evidence type="ECO:0000256" key="2">
    <source>
        <dbReference type="ARBA" id="ARBA00022574"/>
    </source>
</evidence>
<reference evidence="8 9" key="1">
    <citation type="submission" date="2024-08" db="EMBL/GenBank/DDBJ databases">
        <title>Gnathostoma spinigerum genome.</title>
        <authorList>
            <person name="Gonzalez-Bertolin B."/>
            <person name="Monzon S."/>
            <person name="Zaballos A."/>
            <person name="Jimenez P."/>
            <person name="Dekumyoy P."/>
            <person name="Varona S."/>
            <person name="Cuesta I."/>
            <person name="Sumanam S."/>
            <person name="Adisakwattana P."/>
            <person name="Gasser R.B."/>
            <person name="Hernandez-Gonzalez A."/>
            <person name="Young N.D."/>
            <person name="Perteguer M.J."/>
        </authorList>
    </citation>
    <scope>NUCLEOTIDE SEQUENCE [LARGE SCALE GENOMIC DNA]</scope>
    <source>
        <strain evidence="8">AL3</strain>
        <tissue evidence="8">Liver</tissue>
    </source>
</reference>
<evidence type="ECO:0008006" key="10">
    <source>
        <dbReference type="Google" id="ProtNLM"/>
    </source>
</evidence>
<evidence type="ECO:0000313" key="8">
    <source>
        <dbReference type="EMBL" id="MFH4981183.1"/>
    </source>
</evidence>
<evidence type="ECO:0000256" key="3">
    <source>
        <dbReference type="ARBA" id="ARBA00022737"/>
    </source>
</evidence>
<organism evidence="8 9">
    <name type="scientific">Gnathostoma spinigerum</name>
    <dbReference type="NCBI Taxonomy" id="75299"/>
    <lineage>
        <taxon>Eukaryota</taxon>
        <taxon>Metazoa</taxon>
        <taxon>Ecdysozoa</taxon>
        <taxon>Nematoda</taxon>
        <taxon>Chromadorea</taxon>
        <taxon>Rhabditida</taxon>
        <taxon>Spirurina</taxon>
        <taxon>Gnathostomatomorpha</taxon>
        <taxon>Gnathostomatoidea</taxon>
        <taxon>Gnathostomatidae</taxon>
        <taxon>Gnathostoma</taxon>
    </lineage>
</organism>
<evidence type="ECO:0000313" key="9">
    <source>
        <dbReference type="Proteomes" id="UP001608902"/>
    </source>
</evidence>
<feature type="compositionally biased region" description="Acidic residues" evidence="5">
    <location>
        <begin position="204"/>
        <end position="217"/>
    </location>
</feature>
<feature type="region of interest" description="Disordered" evidence="5">
    <location>
        <begin position="169"/>
        <end position="252"/>
    </location>
</feature>
<proteinExistence type="predicted"/>
<dbReference type="GO" id="GO:0005730">
    <property type="term" value="C:nucleolus"/>
    <property type="evidence" value="ECO:0007669"/>
    <property type="project" value="UniProtKB-SubCell"/>
</dbReference>
<evidence type="ECO:0000259" key="7">
    <source>
        <dbReference type="Pfam" id="PF23097"/>
    </source>
</evidence>
<evidence type="ECO:0000259" key="6">
    <source>
        <dbReference type="Pfam" id="PF08159"/>
    </source>
</evidence>
<dbReference type="InterPro" id="IPR056550">
    <property type="entry name" value="NOL10_2nd"/>
</dbReference>
<keyword evidence="4" id="KW-0539">Nucleus</keyword>
<feature type="domain" description="Nucleolar protein 10-like second" evidence="7">
    <location>
        <begin position="6"/>
        <end position="53"/>
    </location>
</feature>
<dbReference type="InterPro" id="IPR040382">
    <property type="entry name" value="NOL10/Enp2"/>
</dbReference>
<name>A0ABD6EMT9_9BILA</name>
<dbReference type="Pfam" id="PF08159">
    <property type="entry name" value="NUC153"/>
    <property type="match status" value="1"/>
</dbReference>
<feature type="domain" description="NUC153" evidence="6">
    <location>
        <begin position="127"/>
        <end position="150"/>
    </location>
</feature>
<keyword evidence="2" id="KW-0853">WD repeat</keyword>
<evidence type="ECO:0000256" key="1">
    <source>
        <dbReference type="ARBA" id="ARBA00004604"/>
    </source>
</evidence>